<keyword evidence="4" id="KW-0472">Membrane</keyword>
<feature type="domain" description="Peptidase S26" evidence="5">
    <location>
        <begin position="22"/>
        <end position="60"/>
    </location>
</feature>
<gene>
    <name evidence="6" type="ORF">ACERK3_01355</name>
</gene>
<dbReference type="CDD" id="cd06530">
    <property type="entry name" value="S26_SPase_I"/>
    <property type="match status" value="1"/>
</dbReference>
<feature type="domain" description="Peptidase S26" evidence="5">
    <location>
        <begin position="115"/>
        <end position="171"/>
    </location>
</feature>
<evidence type="ECO:0000256" key="3">
    <source>
        <dbReference type="ARBA" id="ARBA00029906"/>
    </source>
</evidence>
<accession>A0ABV4U012</accession>
<comment type="similarity">
    <text evidence="1">Belongs to the peptidase S26 family.</text>
</comment>
<dbReference type="InterPro" id="IPR036286">
    <property type="entry name" value="LexA/Signal_pep-like_sf"/>
</dbReference>
<feature type="transmembrane region" description="Helical" evidence="4">
    <location>
        <begin position="24"/>
        <end position="48"/>
    </location>
</feature>
<proteinExistence type="inferred from homology"/>
<evidence type="ECO:0000256" key="1">
    <source>
        <dbReference type="ARBA" id="ARBA00009370"/>
    </source>
</evidence>
<organism evidence="6 7">
    <name type="scientific">Natronomicrosphaera hydrolytica</name>
    <dbReference type="NCBI Taxonomy" id="3242702"/>
    <lineage>
        <taxon>Bacteria</taxon>
        <taxon>Pseudomonadati</taxon>
        <taxon>Planctomycetota</taxon>
        <taxon>Phycisphaerae</taxon>
        <taxon>Phycisphaerales</taxon>
        <taxon>Phycisphaeraceae</taxon>
        <taxon>Natronomicrosphaera</taxon>
    </lineage>
</organism>
<keyword evidence="4" id="KW-0812">Transmembrane</keyword>
<evidence type="ECO:0000313" key="6">
    <source>
        <dbReference type="EMBL" id="MFA9476930.1"/>
    </source>
</evidence>
<name>A0ABV4U012_9BACT</name>
<evidence type="ECO:0000256" key="2">
    <source>
        <dbReference type="ARBA" id="ARBA00019232"/>
    </source>
</evidence>
<dbReference type="EMBL" id="JBGUBD010000001">
    <property type="protein sequence ID" value="MFA9476930.1"/>
    <property type="molecule type" value="Genomic_DNA"/>
</dbReference>
<keyword evidence="7" id="KW-1185">Reference proteome</keyword>
<dbReference type="InterPro" id="IPR000223">
    <property type="entry name" value="Pept_S26A_signal_pept_1"/>
</dbReference>
<dbReference type="PRINTS" id="PR00727">
    <property type="entry name" value="LEADERPTASE"/>
</dbReference>
<evidence type="ECO:0000313" key="7">
    <source>
        <dbReference type="Proteomes" id="UP001575105"/>
    </source>
</evidence>
<comment type="caution">
    <text evidence="6">The sequence shown here is derived from an EMBL/GenBank/DDBJ whole genome shotgun (WGS) entry which is preliminary data.</text>
</comment>
<dbReference type="Gene3D" id="2.10.109.10">
    <property type="entry name" value="Umud Fragment, subunit A"/>
    <property type="match status" value="2"/>
</dbReference>
<dbReference type="Pfam" id="PF10502">
    <property type="entry name" value="Peptidase_S26"/>
    <property type="match status" value="2"/>
</dbReference>
<dbReference type="PANTHER" id="PTHR43390:SF1">
    <property type="entry name" value="CHLOROPLAST PROCESSING PEPTIDASE"/>
    <property type="match status" value="1"/>
</dbReference>
<dbReference type="SUPFAM" id="SSF51306">
    <property type="entry name" value="LexA/Signal peptidase"/>
    <property type="match status" value="2"/>
</dbReference>
<dbReference type="RefSeq" id="WP_425343855.1">
    <property type="nucleotide sequence ID" value="NZ_JBGUBD010000001.1"/>
</dbReference>
<evidence type="ECO:0000259" key="5">
    <source>
        <dbReference type="Pfam" id="PF10502"/>
    </source>
</evidence>
<dbReference type="InterPro" id="IPR019533">
    <property type="entry name" value="Peptidase_S26"/>
</dbReference>
<protein>
    <recommendedName>
        <fullName evidence="2">Signal peptidase I</fullName>
    </recommendedName>
    <alternativeName>
        <fullName evidence="3">Leader peptidase I</fullName>
    </alternativeName>
</protein>
<keyword evidence="4" id="KW-1133">Transmembrane helix</keyword>
<sequence>MSKPATPTTQHTPRRRGEESIKETFEAIAIAFILAFVFRAFVVEAFVIPTGSMAPTLLGQHLRVPCQQCGHRFATDVPDRRGEQRTAIPLRSRTGITCPMCRFTNHLPQGTRPSSGDRILVQKYIYNVRSPQRWDVAVFKNPQQPEVNFIKRLVGLPNEAVHLFEGNVYTAPLDDSGNPVESGWRIARKSDRPDVQRAVWQPIYHSQYIPLDEGDPARNQLRDRRWRTPWVAEGPRQDAWQIDNRRSYRFDSDRDGRVRFDFSRGGDDETAGLYPYNQHRAWIDPEPMEDIRLAVGVEPDQAGLRIALTTTARLHDGQHQDTELGAEQLTATLDETGELRLTAGDLETGEIRAELDRVQVRPLRPGRTTRLELWYVDQEASVWIDGRRVLQRRFDPPMDVLRERPGPLDRPETLHISVAGSPVTLHQVELDRDLYYSTLSGADQRRARGAMVRLGDRVAGWRRPLIIRDNEYFPVGDNGPQSDDGRFWQHVDETIAEQYFADRLADGEDAAGLVPEELMMGRAFFVYFPAPYPWQAGGRQIVPNFGDMRMIR</sequence>
<evidence type="ECO:0000256" key="4">
    <source>
        <dbReference type="SAM" id="Phobius"/>
    </source>
</evidence>
<dbReference type="PANTHER" id="PTHR43390">
    <property type="entry name" value="SIGNAL PEPTIDASE I"/>
    <property type="match status" value="1"/>
</dbReference>
<reference evidence="6 7" key="1">
    <citation type="submission" date="2024-08" db="EMBL/GenBank/DDBJ databases">
        <title>Whole-genome sequencing of halo(alkali)philic microorganisms from hypersaline lakes.</title>
        <authorList>
            <person name="Sorokin D.Y."/>
            <person name="Merkel A.Y."/>
            <person name="Messina E."/>
            <person name="Yakimov M."/>
        </authorList>
    </citation>
    <scope>NUCLEOTIDE SEQUENCE [LARGE SCALE GENOMIC DNA]</scope>
    <source>
        <strain evidence="6 7">AB-hyl4</strain>
    </source>
</reference>
<dbReference type="Proteomes" id="UP001575105">
    <property type="component" value="Unassembled WGS sequence"/>
</dbReference>